<proteinExistence type="predicted"/>
<dbReference type="PANTHER" id="PTHR30572">
    <property type="entry name" value="MEMBRANE COMPONENT OF TRANSPORTER-RELATED"/>
    <property type="match status" value="1"/>
</dbReference>
<sequence>MAIPISYNVRNVLQRPVSTLTTAIGVGLTVAIFIGALSLVSGFRAAMLTTGSPANAIALRKGADSEISSGITRDGANILRAIPDVAAGPDGRPLVSAELVVVTNKERLGQKGSSNVTVRGVDAGSLTLRDRVKIVEGRMFTPGTDEVIAGSRIARRFANCAVGDRIRFGQREFTVVGHFSAAGSAFESEIWGDNPVLMPALQRDDVFQSLTFRMRDPARFAALKKEL</sequence>
<dbReference type="InterPro" id="IPR050250">
    <property type="entry name" value="Macrolide_Exporter_MacB"/>
</dbReference>
<evidence type="ECO:0000256" key="1">
    <source>
        <dbReference type="SAM" id="Phobius"/>
    </source>
</evidence>
<accession>A0A538SDR0</accession>
<reference evidence="3 4" key="1">
    <citation type="journal article" date="2019" name="Nat. Microbiol.">
        <title>Mediterranean grassland soil C-N compound turnover is dependent on rainfall and depth, and is mediated by genomically divergent microorganisms.</title>
        <authorList>
            <person name="Diamond S."/>
            <person name="Andeer P.F."/>
            <person name="Li Z."/>
            <person name="Crits-Christoph A."/>
            <person name="Burstein D."/>
            <person name="Anantharaman K."/>
            <person name="Lane K.R."/>
            <person name="Thomas B.C."/>
            <person name="Pan C."/>
            <person name="Northen T.R."/>
            <person name="Banfield J.F."/>
        </authorList>
    </citation>
    <scope>NUCLEOTIDE SEQUENCE [LARGE SCALE GENOMIC DNA]</scope>
    <source>
        <strain evidence="3">WS_2</strain>
    </source>
</reference>
<dbReference type="EMBL" id="VBOS01000447">
    <property type="protein sequence ID" value="TMQ49501.1"/>
    <property type="molecule type" value="Genomic_DNA"/>
</dbReference>
<gene>
    <name evidence="3" type="ORF">E6K72_12290</name>
</gene>
<feature type="transmembrane region" description="Helical" evidence="1">
    <location>
        <begin position="20"/>
        <end position="40"/>
    </location>
</feature>
<organism evidence="3 4">
    <name type="scientific">Eiseniibacteriota bacterium</name>
    <dbReference type="NCBI Taxonomy" id="2212470"/>
    <lineage>
        <taxon>Bacteria</taxon>
        <taxon>Candidatus Eiseniibacteriota</taxon>
    </lineage>
</organism>
<dbReference type="Proteomes" id="UP000317716">
    <property type="component" value="Unassembled WGS sequence"/>
</dbReference>
<evidence type="ECO:0000313" key="3">
    <source>
        <dbReference type="EMBL" id="TMQ49501.1"/>
    </source>
</evidence>
<dbReference type="InterPro" id="IPR025857">
    <property type="entry name" value="MacB_PCD"/>
</dbReference>
<evidence type="ECO:0000313" key="4">
    <source>
        <dbReference type="Proteomes" id="UP000317716"/>
    </source>
</evidence>
<keyword evidence="1" id="KW-0812">Transmembrane</keyword>
<dbReference type="GO" id="GO:0022857">
    <property type="term" value="F:transmembrane transporter activity"/>
    <property type="evidence" value="ECO:0007669"/>
    <property type="project" value="TreeGrafter"/>
</dbReference>
<comment type="caution">
    <text evidence="3">The sequence shown here is derived from an EMBL/GenBank/DDBJ whole genome shotgun (WGS) entry which is preliminary data.</text>
</comment>
<feature type="domain" description="MacB-like periplasmic core" evidence="2">
    <location>
        <begin position="19"/>
        <end position="227"/>
    </location>
</feature>
<dbReference type="GO" id="GO:0005886">
    <property type="term" value="C:plasma membrane"/>
    <property type="evidence" value="ECO:0007669"/>
    <property type="project" value="TreeGrafter"/>
</dbReference>
<feature type="non-terminal residue" evidence="3">
    <location>
        <position position="227"/>
    </location>
</feature>
<dbReference type="PANTHER" id="PTHR30572:SF15">
    <property type="entry name" value="ABC TRANSPORTER PERMEASE"/>
    <property type="match status" value="1"/>
</dbReference>
<evidence type="ECO:0000259" key="2">
    <source>
        <dbReference type="Pfam" id="PF12704"/>
    </source>
</evidence>
<dbReference type="AlphaFoldDB" id="A0A538SDR0"/>
<keyword evidence="1" id="KW-0472">Membrane</keyword>
<keyword evidence="1" id="KW-1133">Transmembrane helix</keyword>
<name>A0A538SDR0_UNCEI</name>
<protein>
    <submittedName>
        <fullName evidence="3">ABC transporter permease</fullName>
    </submittedName>
</protein>
<dbReference type="Pfam" id="PF12704">
    <property type="entry name" value="MacB_PCD"/>
    <property type="match status" value="1"/>
</dbReference>